<dbReference type="Gene3D" id="3.40.50.970">
    <property type="match status" value="1"/>
</dbReference>
<evidence type="ECO:0000313" key="5">
    <source>
        <dbReference type="Proteomes" id="UP000287166"/>
    </source>
</evidence>
<keyword evidence="2" id="KW-0786">Thiamine pyrophosphate</keyword>
<gene>
    <name evidence="4" type="ORF">SCP_1700110</name>
</gene>
<keyword evidence="5" id="KW-1185">Reference proteome</keyword>
<dbReference type="STRING" id="139825.A0A401H5G8"/>
<name>A0A401H5G8_9APHY</name>
<accession>A0A401H5G8</accession>
<dbReference type="GO" id="GO:0009083">
    <property type="term" value="P:branched-chain amino acid catabolic process"/>
    <property type="evidence" value="ECO:0007669"/>
    <property type="project" value="TreeGrafter"/>
</dbReference>
<evidence type="ECO:0000313" key="4">
    <source>
        <dbReference type="EMBL" id="GBE89687.1"/>
    </source>
</evidence>
<dbReference type="CDD" id="cd02000">
    <property type="entry name" value="TPP_E1_PDC_ADC_BCADC"/>
    <property type="match status" value="1"/>
</dbReference>
<dbReference type="InParanoid" id="A0A401H5G8"/>
<dbReference type="PANTHER" id="PTHR43380">
    <property type="entry name" value="2-OXOISOVALERATE DEHYDROGENASE SUBUNIT ALPHA, MITOCHONDRIAL"/>
    <property type="match status" value="1"/>
</dbReference>
<feature type="domain" description="Dehydrogenase E1 component" evidence="3">
    <location>
        <begin position="118"/>
        <end position="419"/>
    </location>
</feature>
<comment type="cofactor">
    <cofactor evidence="2">
        <name>thiamine diphosphate</name>
        <dbReference type="ChEBI" id="CHEBI:58937"/>
    </cofactor>
</comment>
<dbReference type="FunFam" id="3.40.50.970:FF:000055">
    <property type="entry name" value="2-oxoisovalerate dehydrogenase subunit alpha"/>
    <property type="match status" value="1"/>
</dbReference>
<dbReference type="SUPFAM" id="SSF52518">
    <property type="entry name" value="Thiamin diphosphate-binding fold (THDP-binding)"/>
    <property type="match status" value="1"/>
</dbReference>
<dbReference type="GeneID" id="38786604"/>
<organism evidence="4 5">
    <name type="scientific">Sparassis crispa</name>
    <dbReference type="NCBI Taxonomy" id="139825"/>
    <lineage>
        <taxon>Eukaryota</taxon>
        <taxon>Fungi</taxon>
        <taxon>Dikarya</taxon>
        <taxon>Basidiomycota</taxon>
        <taxon>Agaricomycotina</taxon>
        <taxon>Agaricomycetes</taxon>
        <taxon>Polyporales</taxon>
        <taxon>Sparassidaceae</taxon>
        <taxon>Sparassis</taxon>
    </lineage>
</organism>
<comment type="catalytic activity">
    <reaction evidence="2">
        <text>N(6)-[(R)-lipoyl]-L-lysyl-[protein] + 3-methyl-2-oxobutanoate + H(+) = N(6)-[(R)-S(8)-2-methylpropanoyldihydrolipoyl]-L-lysyl-[protein] + CO2</text>
        <dbReference type="Rhea" id="RHEA:13457"/>
        <dbReference type="Rhea" id="RHEA-COMP:10474"/>
        <dbReference type="Rhea" id="RHEA-COMP:10497"/>
        <dbReference type="ChEBI" id="CHEBI:11851"/>
        <dbReference type="ChEBI" id="CHEBI:15378"/>
        <dbReference type="ChEBI" id="CHEBI:16526"/>
        <dbReference type="ChEBI" id="CHEBI:83099"/>
        <dbReference type="ChEBI" id="CHEBI:83142"/>
        <dbReference type="EC" id="1.2.4.4"/>
    </reaction>
</comment>
<evidence type="ECO:0000259" key="3">
    <source>
        <dbReference type="Pfam" id="PF00676"/>
    </source>
</evidence>
<dbReference type="GO" id="GO:0003863">
    <property type="term" value="F:branched-chain 2-oxo acid dehydrogenase activity"/>
    <property type="evidence" value="ECO:0007669"/>
    <property type="project" value="UniProtKB-EC"/>
</dbReference>
<dbReference type="AlphaFoldDB" id="A0A401H5G8"/>
<dbReference type="InterPro" id="IPR029061">
    <property type="entry name" value="THDP-binding"/>
</dbReference>
<comment type="caution">
    <text evidence="4">The sequence shown here is derived from an EMBL/GenBank/DDBJ whole genome shotgun (WGS) entry which is preliminary data.</text>
</comment>
<dbReference type="InterPro" id="IPR050771">
    <property type="entry name" value="Alpha-ketoacid_DH_E1_comp"/>
</dbReference>
<sequence>MDESKDGERRDAGAPYPRSPIMLLRVPRPPVLLPSRPIFLRSPRRLVSSLVATAYDNHTTLHPESHSAVTSVLRFFNSVTEDGAQIPMYRVLDGEGKVFEDAEIPEVDETLARKMYENMVQLPIIDNLLYNVQRQGKISFYMTSYGEEAALIGSAAALEPDDEVLGQYRELGVLLYRGFTYDSIMNQVFGTHLDDSNQGKQMPVHFGSRKFHFHTISSPLATQIPQAAGVGYALKRDPIRGGRNCAVVYFGDGAASEGDFHAGMMLASTVPSPTLFFARNNGFAISTPSSEQYHGDGIASRGPGYGVHTLRVDGNDVLAVYAAVKEARRLCLRDGRAVLIEAMTYRVGHHSTSDDSFAYRPRHEVEERKRLDNPISRFRLFLEARGWWDAEEEKALLERLKDDVLKAFRRAEAEPKPELQKMFEEVYGGEEPWTITENRAELKRLLQKYGKVWEPWRSALKDFKGAGKALLEEGPTAK</sequence>
<protein>
    <recommendedName>
        <fullName evidence="2">2-oxoisovalerate dehydrogenase subunit alpha</fullName>
        <ecNumber evidence="2">1.2.4.4</ecNumber>
    </recommendedName>
    <alternativeName>
        <fullName evidence="2">Branched-chain alpha-keto acid dehydrogenase E1 component alpha chain</fullName>
    </alternativeName>
</protein>
<evidence type="ECO:0000256" key="1">
    <source>
        <dbReference type="ARBA" id="ARBA00023002"/>
    </source>
</evidence>
<comment type="function">
    <text evidence="2">The branched-chain alpha-keto dehydrogenase complex catalyzes the overall conversion of alpha-keto acids to acyl-CoA and CO(2). It contains multiple copies of three enzymatic components: branched-chain alpha-keto acid decarboxylase (E1), lipoamide acyltransferase (E2) and lipoamide dehydrogenase (E3).</text>
</comment>
<reference evidence="4 5" key="1">
    <citation type="journal article" date="2018" name="Sci. Rep.">
        <title>Genome sequence of the cauliflower mushroom Sparassis crispa (Hanabiratake) and its association with beneficial usage.</title>
        <authorList>
            <person name="Kiyama R."/>
            <person name="Furutani Y."/>
            <person name="Kawaguchi K."/>
            <person name="Nakanishi T."/>
        </authorList>
    </citation>
    <scope>NUCLEOTIDE SEQUENCE [LARGE SCALE GENOMIC DNA]</scope>
</reference>
<proteinExistence type="inferred from homology"/>
<dbReference type="EMBL" id="BFAD01000017">
    <property type="protein sequence ID" value="GBE89687.1"/>
    <property type="molecule type" value="Genomic_DNA"/>
</dbReference>
<dbReference type="InterPro" id="IPR001017">
    <property type="entry name" value="DH_E1"/>
</dbReference>
<dbReference type="Proteomes" id="UP000287166">
    <property type="component" value="Unassembled WGS sequence"/>
</dbReference>
<evidence type="ECO:0000256" key="2">
    <source>
        <dbReference type="RuleBase" id="RU365014"/>
    </source>
</evidence>
<comment type="similarity">
    <text evidence="2">Belongs to the BCKDHA family.</text>
</comment>
<dbReference type="EC" id="1.2.4.4" evidence="2"/>
<dbReference type="RefSeq" id="XP_027620600.1">
    <property type="nucleotide sequence ID" value="XM_027764799.1"/>
</dbReference>
<dbReference type="Pfam" id="PF00676">
    <property type="entry name" value="E1_dh"/>
    <property type="match status" value="1"/>
</dbReference>
<dbReference type="OrthoDB" id="3845at2759"/>
<keyword evidence="1 2" id="KW-0560">Oxidoreductase</keyword>
<dbReference type="PANTHER" id="PTHR43380:SF1">
    <property type="entry name" value="2-OXOISOVALERATE DEHYDROGENASE SUBUNIT ALPHA, MITOCHONDRIAL"/>
    <property type="match status" value="1"/>
</dbReference>